<keyword evidence="8" id="KW-0868">Chloride</keyword>
<protein>
    <submittedName>
        <fullName evidence="13">Putative chloride channel protein clcB-like protein</fullName>
    </submittedName>
</protein>
<dbReference type="InterPro" id="IPR000644">
    <property type="entry name" value="CBS_dom"/>
</dbReference>
<dbReference type="PANTHER" id="PTHR43427:SF6">
    <property type="entry name" value="CHLORIDE CHANNEL PROTEIN CLC-E"/>
    <property type="match status" value="1"/>
</dbReference>
<dbReference type="AlphaFoldDB" id="A0A0B7HWL5"/>
<feature type="transmembrane region" description="Helical" evidence="11">
    <location>
        <begin position="193"/>
        <end position="215"/>
    </location>
</feature>
<keyword evidence="14" id="KW-1185">Reference proteome</keyword>
<evidence type="ECO:0000259" key="12">
    <source>
        <dbReference type="PROSITE" id="PS51371"/>
    </source>
</evidence>
<dbReference type="SUPFAM" id="SSF54631">
    <property type="entry name" value="CBS-domain pair"/>
    <property type="match status" value="1"/>
</dbReference>
<dbReference type="InterPro" id="IPR046342">
    <property type="entry name" value="CBS_dom_sf"/>
</dbReference>
<dbReference type="EMBL" id="CDOI01000057">
    <property type="protein sequence ID" value="CEN44061.1"/>
    <property type="molecule type" value="Genomic_DNA"/>
</dbReference>
<dbReference type="PANTHER" id="PTHR43427">
    <property type="entry name" value="CHLORIDE CHANNEL PROTEIN CLC-E"/>
    <property type="match status" value="1"/>
</dbReference>
<dbReference type="Gene3D" id="1.10.3080.10">
    <property type="entry name" value="Clc chloride channel"/>
    <property type="match status" value="1"/>
</dbReference>
<evidence type="ECO:0000256" key="5">
    <source>
        <dbReference type="ARBA" id="ARBA00023065"/>
    </source>
</evidence>
<feature type="transmembrane region" description="Helical" evidence="11">
    <location>
        <begin position="273"/>
        <end position="291"/>
    </location>
</feature>
<feature type="transmembrane region" description="Helical" evidence="11">
    <location>
        <begin position="348"/>
        <end position="367"/>
    </location>
</feature>
<dbReference type="GO" id="GO:0034707">
    <property type="term" value="C:chloride channel complex"/>
    <property type="evidence" value="ECO:0007669"/>
    <property type="project" value="UniProtKB-KW"/>
</dbReference>
<evidence type="ECO:0000256" key="6">
    <source>
        <dbReference type="ARBA" id="ARBA00023136"/>
    </source>
</evidence>
<evidence type="ECO:0000256" key="9">
    <source>
        <dbReference type="ARBA" id="ARBA00023303"/>
    </source>
</evidence>
<comment type="subcellular location">
    <subcellularLocation>
        <location evidence="1">Membrane</location>
        <topology evidence="1">Multi-pass membrane protein</topology>
    </subcellularLocation>
</comment>
<dbReference type="RefSeq" id="WP_042343451.1">
    <property type="nucleotide sequence ID" value="NZ_BOQK01000012.1"/>
</dbReference>
<dbReference type="InterPro" id="IPR050368">
    <property type="entry name" value="ClC-type_chloride_channel"/>
</dbReference>
<dbReference type="Pfam" id="PF00654">
    <property type="entry name" value="Voltage_CLC"/>
    <property type="match status" value="1"/>
</dbReference>
<keyword evidence="7" id="KW-0869">Chloride channel</keyword>
<dbReference type="InterPro" id="IPR001807">
    <property type="entry name" value="ClC"/>
</dbReference>
<feature type="transmembrane region" description="Helical" evidence="11">
    <location>
        <begin position="108"/>
        <end position="127"/>
    </location>
</feature>
<dbReference type="PRINTS" id="PR00762">
    <property type="entry name" value="CLCHANNEL"/>
</dbReference>
<keyword evidence="10" id="KW-0129">CBS domain</keyword>
<keyword evidence="9" id="KW-0407">Ion channel</keyword>
<organism evidence="13 14">
    <name type="scientific">Capnocytophaga canis</name>
    <dbReference type="NCBI Taxonomy" id="1848903"/>
    <lineage>
        <taxon>Bacteria</taxon>
        <taxon>Pseudomonadati</taxon>
        <taxon>Bacteroidota</taxon>
        <taxon>Flavobacteriia</taxon>
        <taxon>Flavobacteriales</taxon>
        <taxon>Flavobacteriaceae</taxon>
        <taxon>Capnocytophaga</taxon>
    </lineage>
</organism>
<keyword evidence="6 11" id="KW-0472">Membrane</keyword>
<dbReference type="GeneID" id="97264116"/>
<evidence type="ECO:0000256" key="10">
    <source>
        <dbReference type="PROSITE-ProRule" id="PRU00703"/>
    </source>
</evidence>
<gene>
    <name evidence="13" type="ORF">CCAND38_150048</name>
</gene>
<feature type="transmembrane region" description="Helical" evidence="11">
    <location>
        <begin position="416"/>
        <end position="436"/>
    </location>
</feature>
<evidence type="ECO:0000256" key="8">
    <source>
        <dbReference type="ARBA" id="ARBA00023214"/>
    </source>
</evidence>
<dbReference type="InterPro" id="IPR014743">
    <property type="entry name" value="Cl-channel_core"/>
</dbReference>
<accession>A0A0B7HWL5</accession>
<keyword evidence="4 11" id="KW-1133">Transmembrane helix</keyword>
<dbReference type="CDD" id="cd00400">
    <property type="entry name" value="Voltage_gated_ClC"/>
    <property type="match status" value="1"/>
</dbReference>
<evidence type="ECO:0000256" key="1">
    <source>
        <dbReference type="ARBA" id="ARBA00004141"/>
    </source>
</evidence>
<evidence type="ECO:0000256" key="2">
    <source>
        <dbReference type="ARBA" id="ARBA00022448"/>
    </source>
</evidence>
<dbReference type="Gene3D" id="3.10.580.10">
    <property type="entry name" value="CBS-domain"/>
    <property type="match status" value="1"/>
</dbReference>
<feature type="transmembrane region" description="Helical" evidence="11">
    <location>
        <begin position="65"/>
        <end position="87"/>
    </location>
</feature>
<dbReference type="GO" id="GO:0005254">
    <property type="term" value="F:chloride channel activity"/>
    <property type="evidence" value="ECO:0007669"/>
    <property type="project" value="UniProtKB-KW"/>
</dbReference>
<keyword evidence="5" id="KW-0406">Ion transport</keyword>
<keyword evidence="3 11" id="KW-0812">Transmembrane</keyword>
<dbReference type="PROSITE" id="PS51371">
    <property type="entry name" value="CBS"/>
    <property type="match status" value="1"/>
</dbReference>
<keyword evidence="2" id="KW-0813">Transport</keyword>
<name>A0A0B7HWL5_9FLAO</name>
<sequence>MGLKKRSLFVRFLFWKAKNLTNRQFILILCAVIGVVSGVFAVFIKKVTLLIQFVLQNGLVASYHRAFYFVFPTIGFLIVYFILRYVIRKRLEPGIPYTLYAMSKLKGIIPTYHTYGSLVTAPFTVGFGGSVGLEGPMVISGAGFSSYLSRLFHVNQSDRTLLIACACSATMAAMFKAPVAAIVFAIEVFSLELTLMSLLPLMASSLLAVLTSYFFLGNEILMPINLDGEFTLADVPYYIVLGILTGAVSIYFCTIFQRITAYFEEIDSLIKRLFFGGLMIGLVVFFIPPLYGEGFEVMNKLISGNPKEVLQNAFNWEVDNPWSIIALMLGLVLFKVVAMATTVGAGGVGGVFAPALFTGGILGNLVARTINQLPFLGHSVPLASFTLVAMAGLVAGVLHAPLTAIFLIAELTGGHTLFVPLMIVASVSFALSKYYLKHSLYTKRLAQEGNLITHDKDHKVLTLMDIDAVIEKNFIPVTAQMNLGELIEKAITKSNRNIFPVVNAQNQSFEGIILLDDIRQMMFNQALYDQIKVGDLMHQPPAIICLGVDKMPDIMQKFQDTGAWNLPVVKEGAYIGFVSKSKLLTIYRRKLIYFSN</sequence>
<feature type="transmembrane region" description="Helical" evidence="11">
    <location>
        <begin position="161"/>
        <end position="186"/>
    </location>
</feature>
<feature type="transmembrane region" description="Helical" evidence="11">
    <location>
        <begin position="322"/>
        <end position="341"/>
    </location>
</feature>
<dbReference type="Proteomes" id="UP000045051">
    <property type="component" value="Unassembled WGS sequence"/>
</dbReference>
<evidence type="ECO:0000256" key="7">
    <source>
        <dbReference type="ARBA" id="ARBA00023173"/>
    </source>
</evidence>
<feature type="transmembrane region" description="Helical" evidence="11">
    <location>
        <begin position="235"/>
        <end position="253"/>
    </location>
</feature>
<proteinExistence type="predicted"/>
<feature type="transmembrane region" description="Helical" evidence="11">
    <location>
        <begin position="387"/>
        <end position="409"/>
    </location>
</feature>
<evidence type="ECO:0000256" key="4">
    <source>
        <dbReference type="ARBA" id="ARBA00022989"/>
    </source>
</evidence>
<dbReference type="SUPFAM" id="SSF81340">
    <property type="entry name" value="Clc chloride channel"/>
    <property type="match status" value="1"/>
</dbReference>
<evidence type="ECO:0000256" key="11">
    <source>
        <dbReference type="SAM" id="Phobius"/>
    </source>
</evidence>
<evidence type="ECO:0000313" key="13">
    <source>
        <dbReference type="EMBL" id="CEN44061.1"/>
    </source>
</evidence>
<evidence type="ECO:0000256" key="3">
    <source>
        <dbReference type="ARBA" id="ARBA00022692"/>
    </source>
</evidence>
<reference evidence="13 14" key="1">
    <citation type="submission" date="2015-01" db="EMBL/GenBank/DDBJ databases">
        <authorList>
            <person name="MANFREDI Pablo"/>
        </authorList>
    </citation>
    <scope>NUCLEOTIDE SEQUENCE [LARGE SCALE GENOMIC DNA]</scope>
    <source>
        <strain evidence="13 14">CcD38</strain>
    </source>
</reference>
<evidence type="ECO:0000313" key="14">
    <source>
        <dbReference type="Proteomes" id="UP000045051"/>
    </source>
</evidence>
<feature type="domain" description="CBS" evidence="12">
    <location>
        <begin position="470"/>
        <end position="530"/>
    </location>
</feature>